<keyword evidence="5 11" id="KW-0560">Oxidoreductase</keyword>
<dbReference type="AlphaFoldDB" id="A0A553Y5T4"/>
<organism evidence="14 15">
    <name type="scientific">Streptomyces benahoarensis</name>
    <dbReference type="NCBI Taxonomy" id="2595054"/>
    <lineage>
        <taxon>Bacteria</taxon>
        <taxon>Bacillati</taxon>
        <taxon>Actinomycetota</taxon>
        <taxon>Actinomycetes</taxon>
        <taxon>Kitasatosporales</taxon>
        <taxon>Streptomycetaceae</taxon>
        <taxon>Streptomyces</taxon>
    </lineage>
</organism>
<dbReference type="FunFam" id="2.40.180.10:FF:000001">
    <property type="entry name" value="Catalase"/>
    <property type="match status" value="1"/>
</dbReference>
<feature type="domain" description="Catalase core" evidence="13">
    <location>
        <begin position="36"/>
        <end position="421"/>
    </location>
</feature>
<keyword evidence="15" id="KW-1185">Reference proteome</keyword>
<dbReference type="EMBL" id="VKLS01000589">
    <property type="protein sequence ID" value="TSB24559.1"/>
    <property type="molecule type" value="Genomic_DNA"/>
</dbReference>
<dbReference type="GO" id="GO:0042542">
    <property type="term" value="P:response to hydrogen peroxide"/>
    <property type="evidence" value="ECO:0007669"/>
    <property type="project" value="TreeGrafter"/>
</dbReference>
<keyword evidence="2 11" id="KW-0575">Peroxidase</keyword>
<dbReference type="CDD" id="cd08156">
    <property type="entry name" value="catalase_clade_3"/>
    <property type="match status" value="1"/>
</dbReference>
<dbReference type="PROSITE" id="PS00437">
    <property type="entry name" value="CATALASE_1"/>
    <property type="match status" value="1"/>
</dbReference>
<dbReference type="Gene3D" id="2.40.180.10">
    <property type="entry name" value="Catalase core domain"/>
    <property type="match status" value="1"/>
</dbReference>
<dbReference type="SMART" id="SM01060">
    <property type="entry name" value="Catalase"/>
    <property type="match status" value="1"/>
</dbReference>
<dbReference type="InterPro" id="IPR011614">
    <property type="entry name" value="Catalase_core"/>
</dbReference>
<keyword evidence="6 10" id="KW-0408">Iron</keyword>
<dbReference type="PROSITE" id="PS00438">
    <property type="entry name" value="CATALASE_2"/>
    <property type="match status" value="1"/>
</dbReference>
<protein>
    <recommendedName>
        <fullName evidence="11">Catalase</fullName>
        <ecNumber evidence="11">1.11.1.6</ecNumber>
    </recommendedName>
</protein>
<evidence type="ECO:0000256" key="3">
    <source>
        <dbReference type="ARBA" id="ARBA00022617"/>
    </source>
</evidence>
<keyword evidence="4 10" id="KW-0479">Metal-binding</keyword>
<feature type="binding site" description="axial binding residue" evidence="10">
    <location>
        <position position="366"/>
    </location>
    <ligand>
        <name>heme</name>
        <dbReference type="ChEBI" id="CHEBI:30413"/>
    </ligand>
    <ligandPart>
        <name>Fe</name>
        <dbReference type="ChEBI" id="CHEBI:18248"/>
    </ligandPart>
</feature>
<dbReference type="SUPFAM" id="SSF56634">
    <property type="entry name" value="Heme-dependent catalase-like"/>
    <property type="match status" value="1"/>
</dbReference>
<dbReference type="PANTHER" id="PTHR11465">
    <property type="entry name" value="CATALASE"/>
    <property type="match status" value="1"/>
</dbReference>
<dbReference type="OrthoDB" id="3169619at2"/>
<dbReference type="EC" id="1.11.1.6" evidence="11"/>
<dbReference type="PRINTS" id="PR00067">
    <property type="entry name" value="CATALASE"/>
</dbReference>
<dbReference type="InterPro" id="IPR018028">
    <property type="entry name" value="Catalase"/>
</dbReference>
<dbReference type="InterPro" id="IPR040333">
    <property type="entry name" value="Catalase_3"/>
</dbReference>
<dbReference type="GO" id="GO:0042744">
    <property type="term" value="P:hydrogen peroxide catabolic process"/>
    <property type="evidence" value="ECO:0007669"/>
    <property type="project" value="UniProtKB-KW"/>
</dbReference>
<dbReference type="GO" id="GO:0046872">
    <property type="term" value="F:metal ion binding"/>
    <property type="evidence" value="ECO:0007669"/>
    <property type="project" value="UniProtKB-KW"/>
</dbReference>
<evidence type="ECO:0000256" key="9">
    <source>
        <dbReference type="PIRSR" id="PIRSR038928-1"/>
    </source>
</evidence>
<proteinExistence type="inferred from homology"/>
<dbReference type="InterPro" id="IPR020835">
    <property type="entry name" value="Catalase_sf"/>
</dbReference>
<name>A0A553Y5T4_9ACTN</name>
<dbReference type="PANTHER" id="PTHR11465:SF9">
    <property type="entry name" value="CATALASE"/>
    <property type="match status" value="1"/>
</dbReference>
<sequence length="514" mass="56838">MDAAEPTGADGAGGAGASPGHRDFRTASAPTARVLTTESGAPVADNQNSSTAGVGGPIVLQDQHLLEKLARFNRERIPERVVHARGSGAYGHFEVTDDITGFTSAGFLSAVGKRTELFIRFSTVADNLGGPDAARDPRGFAVKFYTEEGNYDLVGNNTPVFFIKDPLKFPDFIHSQKRDPFTGKQEPDNVWDFWAHAPEATHQVTWLMGDPGIPASYRHMNGYGSHTYRWTNDRGESFFVKYHFKTDQGIRCLSAEQGAELSGTDPNSHQTDLLQSIERGVYPSWTLYVQLMPEAEAADHRFNPFDLTKVWPHKDYPLQRVGRMVLDRNPDNVFAEVEQSAFSPNNFVPGIGPSPDKMLQGRLFAYADAHRYRLGVNHTQLPVNAPKATTADNYGRDGLMATHAYDRHAKNYEPNSYGGPVQSDRPLAAPLAVDGHVGTHAAHAHAKDDDFFQAGELYRLMSEDERQRLIANIAGGLAKVGREDVIEKNLAHFHAADPEYGRRIEAKVRELRED</sequence>
<comment type="catalytic activity">
    <reaction evidence="8 11">
        <text>2 H2O2 = O2 + 2 H2O</text>
        <dbReference type="Rhea" id="RHEA:20309"/>
        <dbReference type="ChEBI" id="CHEBI:15377"/>
        <dbReference type="ChEBI" id="CHEBI:15379"/>
        <dbReference type="ChEBI" id="CHEBI:16240"/>
        <dbReference type="EC" id="1.11.1.6"/>
    </reaction>
</comment>
<keyword evidence="7 11" id="KW-0376">Hydrogen peroxide</keyword>
<comment type="cofactor">
    <cofactor evidence="10">
        <name>heme</name>
        <dbReference type="ChEBI" id="CHEBI:30413"/>
    </cofactor>
</comment>
<dbReference type="GO" id="GO:0005737">
    <property type="term" value="C:cytoplasm"/>
    <property type="evidence" value="ECO:0007669"/>
    <property type="project" value="TreeGrafter"/>
</dbReference>
<evidence type="ECO:0000313" key="15">
    <source>
        <dbReference type="Proteomes" id="UP000320888"/>
    </source>
</evidence>
<comment type="similarity">
    <text evidence="1 11">Belongs to the catalase family.</text>
</comment>
<evidence type="ECO:0000256" key="10">
    <source>
        <dbReference type="PIRSR" id="PIRSR038928-2"/>
    </source>
</evidence>
<evidence type="ECO:0000256" key="4">
    <source>
        <dbReference type="ARBA" id="ARBA00022723"/>
    </source>
</evidence>
<feature type="active site" evidence="9">
    <location>
        <position position="83"/>
    </location>
</feature>
<evidence type="ECO:0000256" key="6">
    <source>
        <dbReference type="ARBA" id="ARBA00023004"/>
    </source>
</evidence>
<dbReference type="InterPro" id="IPR024711">
    <property type="entry name" value="Catalase_clade1/3"/>
</dbReference>
<evidence type="ECO:0000256" key="12">
    <source>
        <dbReference type="SAM" id="MobiDB-lite"/>
    </source>
</evidence>
<accession>A0A553Y5T4</accession>
<dbReference type="InterPro" id="IPR002226">
    <property type="entry name" value="Catalase_haem_BS"/>
</dbReference>
<gene>
    <name evidence="14" type="ORF">FNZ23_27315</name>
</gene>
<dbReference type="GO" id="GO:0020037">
    <property type="term" value="F:heme binding"/>
    <property type="evidence" value="ECO:0007669"/>
    <property type="project" value="InterPro"/>
</dbReference>
<dbReference type="Proteomes" id="UP000320888">
    <property type="component" value="Unassembled WGS sequence"/>
</dbReference>
<evidence type="ECO:0000256" key="8">
    <source>
        <dbReference type="ARBA" id="ARBA00049254"/>
    </source>
</evidence>
<dbReference type="PROSITE" id="PS51402">
    <property type="entry name" value="CATALASE_3"/>
    <property type="match status" value="1"/>
</dbReference>
<evidence type="ECO:0000259" key="13">
    <source>
        <dbReference type="SMART" id="SM01060"/>
    </source>
</evidence>
<evidence type="ECO:0000256" key="1">
    <source>
        <dbReference type="ARBA" id="ARBA00005329"/>
    </source>
</evidence>
<comment type="caution">
    <text evidence="14">The sequence shown here is derived from an EMBL/GenBank/DDBJ whole genome shotgun (WGS) entry which is preliminary data.</text>
</comment>
<feature type="region of interest" description="Disordered" evidence="12">
    <location>
        <begin position="1"/>
        <end position="25"/>
    </location>
</feature>
<evidence type="ECO:0000313" key="14">
    <source>
        <dbReference type="EMBL" id="TSB24559.1"/>
    </source>
</evidence>
<dbReference type="Pfam" id="PF06628">
    <property type="entry name" value="Catalase-rel"/>
    <property type="match status" value="1"/>
</dbReference>
<dbReference type="PIRSF" id="PIRSF038928">
    <property type="entry name" value="Catalase_clade1-3"/>
    <property type="match status" value="1"/>
</dbReference>
<evidence type="ECO:0000256" key="11">
    <source>
        <dbReference type="RuleBase" id="RU000498"/>
    </source>
</evidence>
<evidence type="ECO:0000256" key="5">
    <source>
        <dbReference type="ARBA" id="ARBA00023002"/>
    </source>
</evidence>
<dbReference type="InterPro" id="IPR010582">
    <property type="entry name" value="Catalase_immune_responsive"/>
</dbReference>
<dbReference type="GO" id="GO:0004096">
    <property type="term" value="F:catalase activity"/>
    <property type="evidence" value="ECO:0007669"/>
    <property type="project" value="UniProtKB-EC"/>
</dbReference>
<reference evidence="14 15" key="1">
    <citation type="submission" date="2019-07" db="EMBL/GenBank/DDBJ databases">
        <title>Draft genome for Streptomyces benahoarensis MZ03-48.</title>
        <authorList>
            <person name="Gonzalez-Pimentel J.L."/>
        </authorList>
    </citation>
    <scope>NUCLEOTIDE SEQUENCE [LARGE SCALE GENOMIC DNA]</scope>
    <source>
        <strain evidence="14 15">MZ03-48</strain>
    </source>
</reference>
<evidence type="ECO:0000256" key="7">
    <source>
        <dbReference type="ARBA" id="ARBA00023324"/>
    </source>
</evidence>
<feature type="active site" evidence="9">
    <location>
        <position position="156"/>
    </location>
</feature>
<evidence type="ECO:0000256" key="2">
    <source>
        <dbReference type="ARBA" id="ARBA00022559"/>
    </source>
</evidence>
<keyword evidence="3 10" id="KW-0349">Heme</keyword>
<dbReference type="Pfam" id="PF00199">
    <property type="entry name" value="Catalase"/>
    <property type="match status" value="1"/>
</dbReference>
<dbReference type="InterPro" id="IPR024708">
    <property type="entry name" value="Catalase_AS"/>
</dbReference>